<gene>
    <name evidence="3" type="ORF">R69776_00484</name>
</gene>
<dbReference type="EMBL" id="CAJNBH010000001">
    <property type="protein sequence ID" value="CAE6696119.1"/>
    <property type="molecule type" value="Genomic_DNA"/>
</dbReference>
<accession>A0ABN7KJH3</accession>
<protein>
    <submittedName>
        <fullName evidence="3">Uncharacterized protein</fullName>
    </submittedName>
</protein>
<evidence type="ECO:0000256" key="2">
    <source>
        <dbReference type="SAM" id="SignalP"/>
    </source>
</evidence>
<keyword evidence="4" id="KW-1185">Reference proteome</keyword>
<name>A0ABN7KJH3_9BURK</name>
<dbReference type="SUPFAM" id="SSF50998">
    <property type="entry name" value="Quinoprotein alcohol dehydrogenase-like"/>
    <property type="match status" value="1"/>
</dbReference>
<dbReference type="RefSeq" id="WP_054041437.1">
    <property type="nucleotide sequence ID" value="NZ_CAJNBH010000001.1"/>
</dbReference>
<dbReference type="Proteomes" id="UP000673821">
    <property type="component" value="Unassembled WGS sequence"/>
</dbReference>
<keyword evidence="2" id="KW-0732">Signal</keyword>
<organism evidence="3 4">
    <name type="scientific">Paraburkholderia nemoris</name>
    <dbReference type="NCBI Taxonomy" id="2793076"/>
    <lineage>
        <taxon>Bacteria</taxon>
        <taxon>Pseudomonadati</taxon>
        <taxon>Pseudomonadota</taxon>
        <taxon>Betaproteobacteria</taxon>
        <taxon>Burkholderiales</taxon>
        <taxon>Burkholderiaceae</taxon>
        <taxon>Paraburkholderia</taxon>
    </lineage>
</organism>
<proteinExistence type="predicted"/>
<reference evidence="3 4" key="1">
    <citation type="submission" date="2021-02" db="EMBL/GenBank/DDBJ databases">
        <authorList>
            <person name="Vanwijnsberghe S."/>
        </authorList>
    </citation>
    <scope>NUCLEOTIDE SEQUENCE [LARGE SCALE GENOMIC DNA]</scope>
    <source>
        <strain evidence="3 4">R-69776</strain>
    </source>
</reference>
<feature type="signal peptide" evidence="2">
    <location>
        <begin position="1"/>
        <end position="21"/>
    </location>
</feature>
<sequence>MRSFVVGLASILLFSHCIVQANPSQALRELVVEAHSNPTVNSVHVAPDSSILLAGQSWSAHSAYAARISANGQMLWRITAPSEAPPEDTATRSSFNDSLVFSDGTAVLCGHIGVKRSAPQPGVLLFVDKNGATLHETRIYPGHDDTFKLSDVAACLAWQGGILTVGKTLKFRPVGALPRTEAFYWVTFSDTAGNLKWEHIIPAGIDRIDSIDSLTTTSDGRVIFTGSFQSTQSATELVRVGKDGTVSGGTVLPGLYLLVQSSVPTKTVRLMSKGPSMNWEVVSFDEQLRLAGRLTASQRLDAIPRAIFQAASGTFFVFGEAAPNSRPTGASVMRLSADLRSIRTLTLSSIADSYNVDAVAYNPTRDQFVMAYRFLRSHEQSSGAGTSLTFLDRSSVDGLVSTAEAANAVPVSSSSSGTQNAGPPATDAQVQQLLAFQQLQFHKTPNVGANANVSDCVARNTRNVDPGNPAWNAGDPRWATISGVIGRDCIAQHKRLTNEIVPAVNSAMHDALARGYATRLSKADADALIRYYRSDEGRHFLDFQLRVSRAIGLGVGQAFASHAASSVDKPAADVMKARMALLQLSRLFATQIVTSEDDRAAGHDTSGAPAIAIMAVAVATTQGEALDEIRHAYFDDLPGFATFVASPEEKRELRVFGDAGASMVNVASGPARAMDPASNGNLQKWRDLYHSLPASGGAISRQ</sequence>
<feature type="region of interest" description="Disordered" evidence="1">
    <location>
        <begin position="407"/>
        <end position="426"/>
    </location>
</feature>
<evidence type="ECO:0000313" key="3">
    <source>
        <dbReference type="EMBL" id="CAE6696119.1"/>
    </source>
</evidence>
<dbReference type="InterPro" id="IPR011047">
    <property type="entry name" value="Quinoprotein_ADH-like_sf"/>
</dbReference>
<comment type="caution">
    <text evidence="3">The sequence shown here is derived from an EMBL/GenBank/DDBJ whole genome shotgun (WGS) entry which is preliminary data.</text>
</comment>
<feature type="chain" id="PRO_5047199876" evidence="2">
    <location>
        <begin position="22"/>
        <end position="702"/>
    </location>
</feature>
<evidence type="ECO:0000313" key="4">
    <source>
        <dbReference type="Proteomes" id="UP000673821"/>
    </source>
</evidence>
<evidence type="ECO:0000256" key="1">
    <source>
        <dbReference type="SAM" id="MobiDB-lite"/>
    </source>
</evidence>